<dbReference type="SUPFAM" id="SSF57196">
    <property type="entry name" value="EGF/Laminin"/>
    <property type="match status" value="2"/>
</dbReference>
<comment type="cofactor">
    <cofactor evidence="17 18">
        <name>Zn(2+)</name>
        <dbReference type="ChEBI" id="CHEBI:29105"/>
    </cofactor>
    <text evidence="17 18">Binds 1 zinc ion per subunit.</text>
</comment>
<dbReference type="SUPFAM" id="SSF55486">
    <property type="entry name" value="Metalloproteases ('zincins'), catalytic domain"/>
    <property type="match status" value="1"/>
</dbReference>
<evidence type="ECO:0000256" key="15">
    <source>
        <dbReference type="PROSITE-ProRule" id="PRU00059"/>
    </source>
</evidence>
<feature type="disulfide bond" evidence="17">
    <location>
        <begin position="542"/>
        <end position="543"/>
    </location>
</feature>
<evidence type="ECO:0000256" key="3">
    <source>
        <dbReference type="ARBA" id="ARBA00022525"/>
    </source>
</evidence>
<dbReference type="Pfam" id="PF05826">
    <property type="entry name" value="Phospholip_A2_2"/>
    <property type="match status" value="1"/>
</dbReference>
<gene>
    <name evidence="23" type="ORF">PV328_006355</name>
</gene>
<dbReference type="GO" id="GO:0004623">
    <property type="term" value="F:phospholipase A2 activity"/>
    <property type="evidence" value="ECO:0007669"/>
    <property type="project" value="InterPro"/>
</dbReference>
<sequence length="1360" mass="155526">MLKTILLFLFVLVIFFSALAQFEDDQIDLNEAWFTEDMYNSTYFVDISKKKYGIIAPGTKWCGQGTKAENYTELGRFNKTDMCCRAHDNCPVVIFAGESIYNLTNPDKSSRLSCDCDKEFYNCLKAIRDIVSKTIGTIYFDILQKKCLIIKNGDYKWKNNESYSENDDNNNTNINNIQTILNNKQQYHHERRKSFTIEELINTKFLHAISDDLDLDVCKAGGFLGDIALPSVQYETEWRQQKLNRSYLEELEKYRDEVLKEGLQVEEEGLTEILQFKTGHDNEEHTEESLLSIEKTEPIITDRNEYNIHNKNNGFEFRLEETVDEKKSKKYKKQHTTESSPLPSISPSKIRHNHLNSKEFTTKDPYAVIPIEETINDEGKRNRQRRHHRRRLTRRRQRQRRIKAPFPRDSGKLNAYRNNDNDDDVDDDEMVSMHDRRLRDIEFYNEHKGKFEIGQNHGTTKTQLADMSRLHRRRRAATARKERVWDHGVIPYEIDGNFSGAHKALFKQAMRHWENFTCVKFVERVNREHPNYIVFTERPCGCCSFVGKRGNGPQAISIGKNCDKFGIVVHELGHVVGFWHEHTRPDRDHHVQIIRDNIMTGQEYNFNKLTNEEVDSLGLLYDYDSIMHYAKNTFSKGTYLDTILPMESTGKKRPEIGQRIRLSEGDIAQTNLLYKCPKCGRTFQENSGSFGSPTHPNSSPTGESERCEWRITATHGERIVLNVTSLDIFKSDYCRADYIEIRDGYWHKSPVLGRYCGSGKIHEPIVSTGSRMLVTYVSTSQESGYRGFTANYEAVCGGDVELDGIGHLESPNYPEEYQSSKECIWRLTVPQDYQVALKFQSFEIENDDSCVYDYVEVRDGHNLDSPLIGLYCGYKAPPDLRSSGNKLFVKFVSDGSVQKAGFSATVMKEFDECALTDHGCQHDCINTLGGYECSCRIGYELHSDGKHCEDACGGIYDASNGTITSPSFPKIYPENKNCVWEIVAPPQYRITLNFTHFDLEGNNKIYQQECEYDSVEVSSKLGDDVLKKHAVFCGSQVPHPIISEGNAMRIIFTSDKNIQKSGFAAVFFTDMDECAINNGGCQHECHNTIGSYICSCHNGFKLQDNGHDCKEGGCKYEITNPIGTITSPNYPEYYPSRRDCVWHFITTPGHRIKLMFKVFEMESHPECLYDHIAIYDGDSPDSHTLGRFCGTKEPHPIIATGNQMFMIFKSDMSIQNKGFLAAHTTACGGHLMATSEIQHIYSHARYGTHNYDHGTDCDWTIEAPIGKNIHLSFLSFQLEYESNCAYDFVEIYSGLDASSPSYGKFCDGNFTDIVSMNEALLIRFRTDDTVSNKGFSAAFVAVDRPDSEENLGGIDEDENL</sequence>
<feature type="domain" description="CUB" evidence="20">
    <location>
        <begin position="952"/>
        <end position="1070"/>
    </location>
</feature>
<evidence type="ECO:0000256" key="14">
    <source>
        <dbReference type="ARBA" id="ARBA00023180"/>
    </source>
</evidence>
<feature type="region of interest" description="Disordered" evidence="19">
    <location>
        <begin position="319"/>
        <end position="350"/>
    </location>
</feature>
<feature type="domain" description="EGF-like" evidence="21">
    <location>
        <begin position="1070"/>
        <end position="1110"/>
    </location>
</feature>
<feature type="domain" description="CUB" evidence="20">
    <location>
        <begin position="1114"/>
        <end position="1226"/>
    </location>
</feature>
<dbReference type="PROSITE" id="PS01187">
    <property type="entry name" value="EGF_CA"/>
    <property type="match status" value="2"/>
</dbReference>
<dbReference type="GO" id="GO:0008586">
    <property type="term" value="P:imaginal disc-derived wing vein morphogenesis"/>
    <property type="evidence" value="ECO:0007669"/>
    <property type="project" value="UniProtKB-ARBA"/>
</dbReference>
<dbReference type="GO" id="GO:0008270">
    <property type="term" value="F:zinc ion binding"/>
    <property type="evidence" value="ECO:0007669"/>
    <property type="project" value="UniProtKB-UniRule"/>
</dbReference>
<dbReference type="SUPFAM" id="SSF48619">
    <property type="entry name" value="Phospholipase A2, PLA2"/>
    <property type="match status" value="1"/>
</dbReference>
<dbReference type="FunFam" id="2.60.120.290:FF:000052">
    <property type="entry name" value="Metalloendopeptidase"/>
    <property type="match status" value="1"/>
</dbReference>
<keyword evidence="13 15" id="KW-1015">Disulfide bond</keyword>
<evidence type="ECO:0000313" key="24">
    <source>
        <dbReference type="Proteomes" id="UP001168990"/>
    </source>
</evidence>
<organism evidence="23 24">
    <name type="scientific">Microctonus aethiopoides</name>
    <dbReference type="NCBI Taxonomy" id="144406"/>
    <lineage>
        <taxon>Eukaryota</taxon>
        <taxon>Metazoa</taxon>
        <taxon>Ecdysozoa</taxon>
        <taxon>Arthropoda</taxon>
        <taxon>Hexapoda</taxon>
        <taxon>Insecta</taxon>
        <taxon>Pterygota</taxon>
        <taxon>Neoptera</taxon>
        <taxon>Endopterygota</taxon>
        <taxon>Hymenoptera</taxon>
        <taxon>Apocrita</taxon>
        <taxon>Ichneumonoidea</taxon>
        <taxon>Braconidae</taxon>
        <taxon>Euphorinae</taxon>
        <taxon>Microctonus</taxon>
    </lineage>
</organism>
<dbReference type="GO" id="GO:0005615">
    <property type="term" value="C:extracellular space"/>
    <property type="evidence" value="ECO:0007669"/>
    <property type="project" value="UniProtKB-ARBA"/>
</dbReference>
<reference evidence="23" key="1">
    <citation type="journal article" date="2023" name="bioRxiv">
        <title>Scaffold-level genome assemblies of two parasitoid biocontrol wasps reveal the parthenogenesis mechanism and an associated novel virus.</title>
        <authorList>
            <person name="Inwood S."/>
            <person name="Skelly J."/>
            <person name="Guhlin J."/>
            <person name="Harrop T."/>
            <person name="Goldson S."/>
            <person name="Dearden P."/>
        </authorList>
    </citation>
    <scope>NUCLEOTIDE SEQUENCE</scope>
    <source>
        <strain evidence="23">Irish</strain>
        <tissue evidence="23">Whole body</tissue>
    </source>
</reference>
<dbReference type="SUPFAM" id="SSF49854">
    <property type="entry name" value="Spermadhesin, CUB domain"/>
    <property type="match status" value="5"/>
</dbReference>
<evidence type="ECO:0000256" key="1">
    <source>
        <dbReference type="ARBA" id="ARBA00004613"/>
    </source>
</evidence>
<dbReference type="FunFam" id="2.60.120.290:FF:000013">
    <property type="entry name" value="Membrane frizzled-related protein"/>
    <property type="match status" value="1"/>
</dbReference>
<feature type="binding site" evidence="17">
    <location>
        <position position="570"/>
    </location>
    <ligand>
        <name>Zn(2+)</name>
        <dbReference type="ChEBI" id="CHEBI:29105"/>
        <note>catalytic</note>
    </ligand>
</feature>
<keyword evidence="4 16" id="KW-0245">EGF-like domain</keyword>
<comment type="caution">
    <text evidence="23">The sequence shown here is derived from an EMBL/GenBank/DDBJ whole genome shotgun (WGS) entry which is preliminary data.</text>
</comment>
<keyword evidence="14" id="KW-0325">Glycoprotein</keyword>
<dbReference type="InterPro" id="IPR035914">
    <property type="entry name" value="Sperma_CUB_dom_sf"/>
</dbReference>
<dbReference type="InterPro" id="IPR000859">
    <property type="entry name" value="CUB_dom"/>
</dbReference>
<dbReference type="InterPro" id="IPR036444">
    <property type="entry name" value="PLipase_A2_dom_sf"/>
</dbReference>
<dbReference type="GO" id="GO:0050482">
    <property type="term" value="P:arachidonate secretion"/>
    <property type="evidence" value="ECO:0007669"/>
    <property type="project" value="InterPro"/>
</dbReference>
<evidence type="ECO:0000256" key="13">
    <source>
        <dbReference type="ARBA" id="ARBA00023157"/>
    </source>
</evidence>
<evidence type="ECO:0000256" key="11">
    <source>
        <dbReference type="ARBA" id="ARBA00023049"/>
    </source>
</evidence>
<keyword evidence="11 17" id="KW-0482">Metalloprotease</keyword>
<evidence type="ECO:0000256" key="16">
    <source>
        <dbReference type="PROSITE-ProRule" id="PRU00076"/>
    </source>
</evidence>
<dbReference type="SMART" id="SM00042">
    <property type="entry name" value="CUB"/>
    <property type="match status" value="5"/>
</dbReference>
<protein>
    <recommendedName>
        <fullName evidence="18">Metalloendopeptidase</fullName>
        <ecNumber evidence="18">3.4.24.-</ecNumber>
    </recommendedName>
</protein>
<dbReference type="GO" id="GO:0030513">
    <property type="term" value="P:positive regulation of BMP signaling pathway"/>
    <property type="evidence" value="ECO:0007669"/>
    <property type="project" value="UniProtKB-ARBA"/>
</dbReference>
<proteinExistence type="predicted"/>
<keyword evidence="7 18" id="KW-0732">Signal</keyword>
<evidence type="ECO:0000313" key="23">
    <source>
        <dbReference type="EMBL" id="KAK0173112.1"/>
    </source>
</evidence>
<dbReference type="Pfam" id="PF01400">
    <property type="entry name" value="Astacin"/>
    <property type="match status" value="1"/>
</dbReference>
<dbReference type="FunFam" id="3.40.390.10:FF:000004">
    <property type="entry name" value="Metalloendopeptidase"/>
    <property type="match status" value="1"/>
</dbReference>
<name>A0AA39KTG0_9HYME</name>
<dbReference type="GO" id="GO:0006644">
    <property type="term" value="P:phospholipid metabolic process"/>
    <property type="evidence" value="ECO:0007669"/>
    <property type="project" value="InterPro"/>
</dbReference>
<keyword evidence="12" id="KW-0865">Zymogen</keyword>
<feature type="active site" evidence="17">
    <location>
        <position position="571"/>
    </location>
</feature>
<dbReference type="CDD" id="cd00041">
    <property type="entry name" value="CUB"/>
    <property type="match status" value="5"/>
</dbReference>
<dbReference type="InterPro" id="IPR001881">
    <property type="entry name" value="EGF-like_Ca-bd_dom"/>
</dbReference>
<feature type="domain" description="EGF-like" evidence="21">
    <location>
        <begin position="909"/>
        <end position="949"/>
    </location>
</feature>
<dbReference type="PROSITE" id="PS01186">
    <property type="entry name" value="EGF_2"/>
    <property type="match status" value="2"/>
</dbReference>
<keyword evidence="3" id="KW-0964">Secreted</keyword>
<dbReference type="PANTHER" id="PTHR24251:SF43">
    <property type="entry name" value="TOLLOID-LIKE PROTEIN 2"/>
    <property type="match status" value="1"/>
</dbReference>
<feature type="disulfide bond" evidence="15">
    <location>
        <begin position="796"/>
        <end position="823"/>
    </location>
</feature>
<evidence type="ECO:0000256" key="9">
    <source>
        <dbReference type="ARBA" id="ARBA00022801"/>
    </source>
</evidence>
<evidence type="ECO:0000256" key="12">
    <source>
        <dbReference type="ARBA" id="ARBA00023145"/>
    </source>
</evidence>
<keyword evidence="9 17" id="KW-0378">Hydrolase</keyword>
<evidence type="ECO:0000256" key="7">
    <source>
        <dbReference type="ARBA" id="ARBA00022729"/>
    </source>
</evidence>
<comment type="subcellular location">
    <subcellularLocation>
        <location evidence="1">Secreted</location>
    </subcellularLocation>
</comment>
<dbReference type="InterPro" id="IPR018097">
    <property type="entry name" value="EGF_Ca-bd_CS"/>
</dbReference>
<keyword evidence="2" id="KW-0217">Developmental protein</keyword>
<evidence type="ECO:0000256" key="5">
    <source>
        <dbReference type="ARBA" id="ARBA00022670"/>
    </source>
</evidence>
<dbReference type="Pfam" id="PF14670">
    <property type="entry name" value="FXa_inhibition"/>
    <property type="match status" value="1"/>
</dbReference>
<dbReference type="FunFam" id="2.60.120.290:FF:000004">
    <property type="entry name" value="Metalloendopeptidase"/>
    <property type="match status" value="1"/>
</dbReference>
<dbReference type="InterPro" id="IPR049883">
    <property type="entry name" value="NOTCH1_EGF-like"/>
</dbReference>
<feature type="compositionally biased region" description="Basic residues" evidence="19">
    <location>
        <begin position="382"/>
        <end position="403"/>
    </location>
</feature>
<evidence type="ECO:0000256" key="19">
    <source>
        <dbReference type="SAM" id="MobiDB-lite"/>
    </source>
</evidence>
<dbReference type="Pfam" id="PF00431">
    <property type="entry name" value="CUB"/>
    <property type="match status" value="5"/>
</dbReference>
<dbReference type="Gene3D" id="2.10.25.10">
    <property type="entry name" value="Laminin"/>
    <property type="match status" value="2"/>
</dbReference>
<dbReference type="PROSITE" id="PS01180">
    <property type="entry name" value="CUB"/>
    <property type="match status" value="5"/>
</dbReference>
<feature type="binding site" evidence="17">
    <location>
        <position position="574"/>
    </location>
    <ligand>
        <name>Zn(2+)</name>
        <dbReference type="ChEBI" id="CHEBI:29105"/>
        <note>catalytic</note>
    </ligand>
</feature>
<evidence type="ECO:0000259" key="22">
    <source>
        <dbReference type="PROSITE" id="PS51864"/>
    </source>
</evidence>
<keyword evidence="24" id="KW-1185">Reference proteome</keyword>
<dbReference type="EC" id="3.4.24.-" evidence="18"/>
<keyword evidence="5 17" id="KW-0645">Protease</keyword>
<dbReference type="SMART" id="SM00179">
    <property type="entry name" value="EGF_CA"/>
    <property type="match status" value="2"/>
</dbReference>
<dbReference type="FunFam" id="2.10.25.10:FF:000240">
    <property type="entry name" value="Vitamin K-dependent protein S"/>
    <property type="match status" value="1"/>
</dbReference>
<dbReference type="InterPro" id="IPR034036">
    <property type="entry name" value="ZnMP_TLD/BMP1"/>
</dbReference>
<evidence type="ECO:0000256" key="4">
    <source>
        <dbReference type="ARBA" id="ARBA00022536"/>
    </source>
</evidence>
<keyword evidence="10 17" id="KW-0862">Zinc</keyword>
<feature type="region of interest" description="Disordered" evidence="19">
    <location>
        <begin position="375"/>
        <end position="428"/>
    </location>
</feature>
<dbReference type="Pfam" id="PF07645">
    <property type="entry name" value="EGF_CA"/>
    <property type="match status" value="1"/>
</dbReference>
<dbReference type="InterPro" id="IPR033113">
    <property type="entry name" value="PLA2_histidine"/>
</dbReference>
<dbReference type="FunFam" id="2.60.120.290:FF:000005">
    <property type="entry name" value="Procollagen C-endopeptidase enhancer 1"/>
    <property type="match status" value="2"/>
</dbReference>
<dbReference type="PRINTS" id="PR00480">
    <property type="entry name" value="ASTACIN"/>
</dbReference>
<evidence type="ECO:0000256" key="8">
    <source>
        <dbReference type="ARBA" id="ARBA00022737"/>
    </source>
</evidence>
<comment type="caution">
    <text evidence="16">Lacks conserved residue(s) required for the propagation of feature annotation.</text>
</comment>
<evidence type="ECO:0000256" key="6">
    <source>
        <dbReference type="ARBA" id="ARBA00022723"/>
    </source>
</evidence>
<dbReference type="EMBL" id="JAQQBS010000002">
    <property type="protein sequence ID" value="KAK0173112.1"/>
    <property type="molecule type" value="Genomic_DNA"/>
</dbReference>
<dbReference type="GO" id="GO:0005509">
    <property type="term" value="F:calcium ion binding"/>
    <property type="evidence" value="ECO:0007669"/>
    <property type="project" value="InterPro"/>
</dbReference>
<feature type="domain" description="CUB" evidence="20">
    <location>
        <begin position="796"/>
        <end position="909"/>
    </location>
</feature>
<dbReference type="Gene3D" id="2.60.120.290">
    <property type="entry name" value="Spermadhesin, CUB domain"/>
    <property type="match status" value="5"/>
</dbReference>
<dbReference type="InterPro" id="IPR016090">
    <property type="entry name" value="PLA2-like_dom"/>
</dbReference>
<dbReference type="GO" id="GO:0048731">
    <property type="term" value="P:system development"/>
    <property type="evidence" value="ECO:0007669"/>
    <property type="project" value="UniProtKB-ARBA"/>
</dbReference>
<evidence type="ECO:0000256" key="2">
    <source>
        <dbReference type="ARBA" id="ARBA00022473"/>
    </source>
</evidence>
<dbReference type="InterPro" id="IPR006026">
    <property type="entry name" value="Peptidase_Metallo"/>
</dbReference>
<dbReference type="PROSITE" id="PS00118">
    <property type="entry name" value="PA2_HIS"/>
    <property type="match status" value="1"/>
</dbReference>
<dbReference type="Gene3D" id="3.40.390.10">
    <property type="entry name" value="Collagenase (Catalytic Domain)"/>
    <property type="match status" value="1"/>
</dbReference>
<evidence type="ECO:0000256" key="18">
    <source>
        <dbReference type="RuleBase" id="RU361183"/>
    </source>
</evidence>
<dbReference type="PROSITE" id="PS50026">
    <property type="entry name" value="EGF_3"/>
    <property type="match status" value="2"/>
</dbReference>
<dbReference type="CDD" id="cd04704">
    <property type="entry name" value="PLA2_bee_venom_like"/>
    <property type="match status" value="1"/>
</dbReference>
<dbReference type="InterPro" id="IPR000742">
    <property type="entry name" value="EGF"/>
</dbReference>
<dbReference type="SMART" id="SM00235">
    <property type="entry name" value="ZnMc"/>
    <property type="match status" value="1"/>
</dbReference>
<feature type="domain" description="CUB" evidence="20">
    <location>
        <begin position="679"/>
        <end position="795"/>
    </location>
</feature>
<accession>A0AA39KTG0</accession>
<dbReference type="InterPro" id="IPR001506">
    <property type="entry name" value="Peptidase_M12A"/>
</dbReference>
<dbReference type="Proteomes" id="UP001168990">
    <property type="component" value="Unassembled WGS sequence"/>
</dbReference>
<feature type="compositionally biased region" description="Low complexity" evidence="19">
    <location>
        <begin position="339"/>
        <end position="348"/>
    </location>
</feature>
<reference evidence="23" key="2">
    <citation type="submission" date="2023-03" db="EMBL/GenBank/DDBJ databases">
        <authorList>
            <person name="Inwood S.N."/>
            <person name="Skelly J.G."/>
            <person name="Guhlin J."/>
            <person name="Harrop T.W.R."/>
            <person name="Goldson S.G."/>
            <person name="Dearden P.K."/>
        </authorList>
    </citation>
    <scope>NUCLEOTIDE SEQUENCE</scope>
    <source>
        <strain evidence="23">Irish</strain>
        <tissue evidence="23">Whole body</tissue>
    </source>
</reference>
<dbReference type="Gene3D" id="1.20.90.10">
    <property type="entry name" value="Phospholipase A2 domain"/>
    <property type="match status" value="1"/>
</dbReference>
<feature type="chain" id="PRO_5041489945" description="Metalloendopeptidase" evidence="18">
    <location>
        <begin position="21"/>
        <end position="1360"/>
    </location>
</feature>
<dbReference type="InterPro" id="IPR024079">
    <property type="entry name" value="MetalloPept_cat_dom_sf"/>
</dbReference>
<dbReference type="PROSITE" id="PS00010">
    <property type="entry name" value="ASX_HYDROXYL"/>
    <property type="match status" value="2"/>
</dbReference>
<evidence type="ECO:0000259" key="21">
    <source>
        <dbReference type="PROSITE" id="PS50026"/>
    </source>
</evidence>
<dbReference type="GO" id="GO:0016485">
    <property type="term" value="P:protein processing"/>
    <property type="evidence" value="ECO:0007669"/>
    <property type="project" value="UniProtKB-ARBA"/>
</dbReference>
<evidence type="ECO:0000256" key="10">
    <source>
        <dbReference type="ARBA" id="ARBA00022833"/>
    </source>
</evidence>
<feature type="domain" description="CUB" evidence="20">
    <location>
        <begin position="1227"/>
        <end position="1342"/>
    </location>
</feature>
<dbReference type="CDD" id="cd00054">
    <property type="entry name" value="EGF_CA"/>
    <property type="match status" value="2"/>
</dbReference>
<dbReference type="GO" id="GO:0048468">
    <property type="term" value="P:cell development"/>
    <property type="evidence" value="ECO:0007669"/>
    <property type="project" value="UniProtKB-ARBA"/>
</dbReference>
<keyword evidence="6 17" id="KW-0479">Metal-binding</keyword>
<feature type="domain" description="Peptidase M12A" evidence="22">
    <location>
        <begin position="476"/>
        <end position="677"/>
    </location>
</feature>
<evidence type="ECO:0000259" key="20">
    <source>
        <dbReference type="PROSITE" id="PS01180"/>
    </source>
</evidence>
<dbReference type="PROSITE" id="PS51864">
    <property type="entry name" value="ASTACIN"/>
    <property type="match status" value="1"/>
</dbReference>
<feature type="signal peptide" evidence="18">
    <location>
        <begin position="1"/>
        <end position="20"/>
    </location>
</feature>
<feature type="binding site" evidence="17">
    <location>
        <position position="580"/>
    </location>
    <ligand>
        <name>Zn(2+)</name>
        <dbReference type="ChEBI" id="CHEBI:29105"/>
        <note>catalytic</note>
    </ligand>
</feature>
<dbReference type="SMART" id="SM00181">
    <property type="entry name" value="EGF"/>
    <property type="match status" value="2"/>
</dbReference>
<dbReference type="InterPro" id="IPR000152">
    <property type="entry name" value="EGF-type_Asp/Asn_hydroxyl_site"/>
</dbReference>
<dbReference type="GO" id="GO:0032927">
    <property type="term" value="P:positive regulation of activin receptor signaling pathway"/>
    <property type="evidence" value="ECO:0007669"/>
    <property type="project" value="UniProtKB-ARBA"/>
</dbReference>
<evidence type="ECO:0000256" key="17">
    <source>
        <dbReference type="PROSITE-ProRule" id="PRU01211"/>
    </source>
</evidence>
<dbReference type="FunFam" id="2.10.25.10:FF:000010">
    <property type="entry name" value="Pro-epidermal growth factor"/>
    <property type="match status" value="1"/>
</dbReference>
<keyword evidence="8" id="KW-0677">Repeat</keyword>
<feature type="disulfide bond" evidence="17">
    <location>
        <begin position="540"/>
        <end position="562"/>
    </location>
</feature>
<dbReference type="PANTHER" id="PTHR24251">
    <property type="entry name" value="OVOCHYMASE-RELATED"/>
    <property type="match status" value="1"/>
</dbReference>
<dbReference type="CDD" id="cd04281">
    <property type="entry name" value="ZnMc_BMP1_TLD"/>
    <property type="match status" value="1"/>
</dbReference>
<dbReference type="GO" id="GO:0004222">
    <property type="term" value="F:metalloendopeptidase activity"/>
    <property type="evidence" value="ECO:0007669"/>
    <property type="project" value="UniProtKB-UniRule"/>
</dbReference>